<dbReference type="PANTHER" id="PTHR33798">
    <property type="entry name" value="FLAVOPROTEIN OXYGENASE"/>
    <property type="match status" value="1"/>
</dbReference>
<evidence type="ECO:0000256" key="2">
    <source>
        <dbReference type="ARBA" id="ARBA00022630"/>
    </source>
</evidence>
<dbReference type="SMART" id="SM00903">
    <property type="entry name" value="Flavin_Reduct"/>
    <property type="match status" value="1"/>
</dbReference>
<dbReference type="InterPro" id="IPR002563">
    <property type="entry name" value="Flavin_Rdtase-like_dom"/>
</dbReference>
<evidence type="ECO:0000259" key="5">
    <source>
        <dbReference type="SMART" id="SM00903"/>
    </source>
</evidence>
<keyword evidence="2" id="KW-0285">Flavoprotein</keyword>
<comment type="similarity">
    <text evidence="4">Belongs to the flavoredoxin family.</text>
</comment>
<keyword evidence="3" id="KW-0288">FMN</keyword>
<dbReference type="RefSeq" id="WP_135481851.1">
    <property type="nucleotide sequence ID" value="NZ_SRMF01000001.1"/>
</dbReference>
<dbReference type="GO" id="GO:0010181">
    <property type="term" value="F:FMN binding"/>
    <property type="evidence" value="ECO:0007669"/>
    <property type="project" value="InterPro"/>
</dbReference>
<sequence>MPLLSAQDLNAMPSRERAHLVNLLSGIKGVHLLGSVSSAGAANLAIFNSVLHVGANPAALAVLFRPLTVRRNSFENIRQTGVFTLNLVTGAMLDAAHHTSAKWDAGESEFEHTGLTPWYSDGHAAPYVAESPIGIGLRKVEEQTLAYNGTVLMVGEVTEVRLPEDVRNTGGWMRLDSHDILSVAGLDSYYRGQLVARKAYANPGDPPADLPQALQTKA</sequence>
<dbReference type="PANTHER" id="PTHR33798:SF5">
    <property type="entry name" value="FLAVIN REDUCTASE LIKE DOMAIN-CONTAINING PROTEIN"/>
    <property type="match status" value="1"/>
</dbReference>
<evidence type="ECO:0000256" key="4">
    <source>
        <dbReference type="ARBA" id="ARBA00038054"/>
    </source>
</evidence>
<feature type="domain" description="Flavin reductase like" evidence="5">
    <location>
        <begin position="23"/>
        <end position="174"/>
    </location>
</feature>
<evidence type="ECO:0000313" key="7">
    <source>
        <dbReference type="Proteomes" id="UP000297475"/>
    </source>
</evidence>
<dbReference type="InterPro" id="IPR012349">
    <property type="entry name" value="Split_barrel_FMN-bd"/>
</dbReference>
<comment type="caution">
    <text evidence="6">The sequence shown here is derived from an EMBL/GenBank/DDBJ whole genome shotgun (WGS) entry which is preliminary data.</text>
</comment>
<dbReference type="GO" id="GO:0016646">
    <property type="term" value="F:oxidoreductase activity, acting on the CH-NH group of donors, NAD or NADP as acceptor"/>
    <property type="evidence" value="ECO:0007669"/>
    <property type="project" value="UniProtKB-ARBA"/>
</dbReference>
<dbReference type="AlphaFoldDB" id="A0A4Z0WJW0"/>
<organism evidence="6 7">
    <name type="scientific">Natronospirillum operosum</name>
    <dbReference type="NCBI Taxonomy" id="2759953"/>
    <lineage>
        <taxon>Bacteria</taxon>
        <taxon>Pseudomonadati</taxon>
        <taxon>Pseudomonadota</taxon>
        <taxon>Gammaproteobacteria</taxon>
        <taxon>Oceanospirillales</taxon>
        <taxon>Natronospirillaceae</taxon>
        <taxon>Natronospirillum</taxon>
    </lineage>
</organism>
<evidence type="ECO:0000256" key="1">
    <source>
        <dbReference type="ARBA" id="ARBA00001917"/>
    </source>
</evidence>
<comment type="cofactor">
    <cofactor evidence="1">
        <name>FMN</name>
        <dbReference type="ChEBI" id="CHEBI:58210"/>
    </cofactor>
</comment>
<dbReference type="OrthoDB" id="5293996at2"/>
<dbReference type="Proteomes" id="UP000297475">
    <property type="component" value="Unassembled WGS sequence"/>
</dbReference>
<gene>
    <name evidence="6" type="ORF">E4656_05470</name>
</gene>
<dbReference type="Pfam" id="PF01613">
    <property type="entry name" value="Flavin_Reduct"/>
    <property type="match status" value="1"/>
</dbReference>
<reference evidence="6 7" key="1">
    <citation type="submission" date="2019-04" db="EMBL/GenBank/DDBJ databases">
        <title>Natronospirillum operosus gen. nov., sp. nov., a haloalkaliphilic satellite isolated from decaying biomass of laboratory culture of cyanobacterium Geitlerinema sp. and proposal of Natronospirillaceae fam. nov. and Saccharospirillaceae fam. nov.</title>
        <authorList>
            <person name="Kevbrin V."/>
            <person name="Boltyanskaya Y."/>
            <person name="Koziaeva V."/>
            <person name="Grouzdev D.S."/>
            <person name="Park M."/>
            <person name="Cho J."/>
        </authorList>
    </citation>
    <scope>NUCLEOTIDE SEQUENCE [LARGE SCALE GENOMIC DNA]</scope>
    <source>
        <strain evidence="6 7">G-116</strain>
    </source>
</reference>
<dbReference type="SUPFAM" id="SSF50475">
    <property type="entry name" value="FMN-binding split barrel"/>
    <property type="match status" value="1"/>
</dbReference>
<dbReference type="Gene3D" id="2.30.110.10">
    <property type="entry name" value="Electron Transport, Fmn-binding Protein, Chain A"/>
    <property type="match status" value="1"/>
</dbReference>
<protein>
    <submittedName>
        <fullName evidence="6">Flavin reductase</fullName>
    </submittedName>
</protein>
<proteinExistence type="inferred from homology"/>
<keyword evidence="7" id="KW-1185">Reference proteome</keyword>
<name>A0A4Z0WJW0_9GAMM</name>
<evidence type="ECO:0000256" key="3">
    <source>
        <dbReference type="ARBA" id="ARBA00022643"/>
    </source>
</evidence>
<dbReference type="EMBL" id="SRMF01000001">
    <property type="protein sequence ID" value="TGG95853.1"/>
    <property type="molecule type" value="Genomic_DNA"/>
</dbReference>
<evidence type="ECO:0000313" key="6">
    <source>
        <dbReference type="EMBL" id="TGG95853.1"/>
    </source>
</evidence>
<accession>A0A4Z0WJW0</accession>